<dbReference type="InterPro" id="IPR004299">
    <property type="entry name" value="MBOAT_fam"/>
</dbReference>
<dbReference type="GO" id="GO:0016020">
    <property type="term" value="C:membrane"/>
    <property type="evidence" value="ECO:0007669"/>
    <property type="project" value="UniProtKB-SubCell"/>
</dbReference>
<evidence type="ECO:0000313" key="12">
    <source>
        <dbReference type="EnsemblMetazoa" id="XP_019760871.1"/>
    </source>
</evidence>
<dbReference type="KEGG" id="dpa:109538186"/>
<evidence type="ECO:0000256" key="6">
    <source>
        <dbReference type="ARBA" id="ARBA00022989"/>
    </source>
</evidence>
<keyword evidence="13" id="KW-1185">Reference proteome</keyword>
<feature type="transmembrane region" description="Helical" evidence="11">
    <location>
        <begin position="404"/>
        <end position="425"/>
    </location>
</feature>
<feature type="transmembrane region" description="Helical" evidence="11">
    <location>
        <begin position="6"/>
        <end position="23"/>
    </location>
</feature>
<dbReference type="InterPro" id="IPR049941">
    <property type="entry name" value="LPLAT_7/PORCN-like"/>
</dbReference>
<reference evidence="13" key="1">
    <citation type="journal article" date="2013" name="Genome Biol.">
        <title>Draft genome of the mountain pine beetle, Dendroctonus ponderosae Hopkins, a major forest pest.</title>
        <authorList>
            <person name="Keeling C.I."/>
            <person name="Yuen M.M."/>
            <person name="Liao N.Y."/>
            <person name="Docking T.R."/>
            <person name="Chan S.K."/>
            <person name="Taylor G.A."/>
            <person name="Palmquist D.L."/>
            <person name="Jackman S.D."/>
            <person name="Nguyen A."/>
            <person name="Li M."/>
            <person name="Henderson H."/>
            <person name="Janes J.K."/>
            <person name="Zhao Y."/>
            <person name="Pandoh P."/>
            <person name="Moore R."/>
            <person name="Sperling F.A."/>
            <person name="Huber D.P."/>
            <person name="Birol I."/>
            <person name="Jones S.J."/>
            <person name="Bohlmann J."/>
        </authorList>
    </citation>
    <scope>NUCLEOTIDE SEQUENCE</scope>
</reference>
<evidence type="ECO:0000256" key="7">
    <source>
        <dbReference type="ARBA" id="ARBA00023136"/>
    </source>
</evidence>
<protein>
    <recommendedName>
        <fullName evidence="10">Lysophospholipid acyltransferase 7</fullName>
    </recommendedName>
</protein>
<feature type="transmembrane region" description="Helical" evidence="11">
    <location>
        <begin position="196"/>
        <end position="214"/>
    </location>
</feature>
<name>A0AAR5PJD1_DENPD</name>
<dbReference type="EnsemblMetazoa" id="XM_019905312.1">
    <property type="protein sequence ID" value="XP_019760871.1"/>
    <property type="gene ID" value="LOC109538186"/>
</dbReference>
<comment type="pathway">
    <text evidence="9">Phospholipid metabolism.</text>
</comment>
<dbReference type="GeneID" id="109538186"/>
<organism evidence="12 13">
    <name type="scientific">Dendroctonus ponderosae</name>
    <name type="common">Mountain pine beetle</name>
    <dbReference type="NCBI Taxonomy" id="77166"/>
    <lineage>
        <taxon>Eukaryota</taxon>
        <taxon>Metazoa</taxon>
        <taxon>Ecdysozoa</taxon>
        <taxon>Arthropoda</taxon>
        <taxon>Hexapoda</taxon>
        <taxon>Insecta</taxon>
        <taxon>Pterygota</taxon>
        <taxon>Neoptera</taxon>
        <taxon>Endopterygota</taxon>
        <taxon>Coleoptera</taxon>
        <taxon>Polyphaga</taxon>
        <taxon>Cucujiformia</taxon>
        <taxon>Curculionidae</taxon>
        <taxon>Scolytinae</taxon>
        <taxon>Dendroctonus</taxon>
    </lineage>
</organism>
<dbReference type="PANTHER" id="PTHR13906:SF16">
    <property type="entry name" value="LYSOPHOSPHOLIPID ACYLTRANSFERASE 7"/>
    <property type="match status" value="1"/>
</dbReference>
<dbReference type="AlphaFoldDB" id="A0AAR5PJD1"/>
<comment type="subcellular location">
    <subcellularLocation>
        <location evidence="1">Membrane</location>
        <topology evidence="1">Multi-pass membrane protein</topology>
    </subcellularLocation>
</comment>
<comment type="similarity">
    <text evidence="3">Belongs to the membrane-bound acyltransferase family.</text>
</comment>
<reference evidence="12" key="2">
    <citation type="submission" date="2024-08" db="UniProtKB">
        <authorList>
            <consortium name="EnsemblMetazoa"/>
        </authorList>
    </citation>
    <scope>IDENTIFICATION</scope>
</reference>
<sequence length="483" mass="56404">MSFDDIIYLFFLMFSIGFGTYYRKIENPKSRKHIGAAVGFLIVLAVSRLHSIHILITILVNGAIILYVDKRFCHLVSFFLSFVYLIFLRTTVYFGLPYSIPSHTNLIQMILTLKLVGLAFEVNSAYTKKAQNKATPALKNEAETEIGDDYVLDFSHVFYYALNYVGVLTGPYYNYRTFYDHLYKPFHQYDDYKTAALKKFFPLVPIYAIVYLLTDYLWPLSYTQSQDFEERSFLYRYWYIWPTFLNFRARIYIGLTLSECSCIMAGLGVYPDFANSQPGNGPTTNFNKLTEICHSTTTLKSTKYDYETVHNINSYGTELYPTLREGMKNWNMTVQYWLATCIYKRFPSKKYRTFATMFVSGVWHGVYSGYYISVGMIPFGLIVEDIWAHVLLKDDFYLPKKVGYVIMLFLKMQFFSYAALAFSLLDVGKIMHYYNLVYHWMVPFYVLMFFLGKHLLKLKKTGNKSEESILPASTKSGDRKKQI</sequence>
<keyword evidence="4" id="KW-0808">Transferase</keyword>
<dbReference type="GO" id="GO:0044233">
    <property type="term" value="C:mitochondria-associated endoplasmic reticulum membrane contact site"/>
    <property type="evidence" value="ECO:0007669"/>
    <property type="project" value="TreeGrafter"/>
</dbReference>
<dbReference type="CTD" id="33900"/>
<accession>A0AAR5PJD1</accession>
<dbReference type="GO" id="GO:0071617">
    <property type="term" value="F:lysophospholipid acyltransferase activity"/>
    <property type="evidence" value="ECO:0007669"/>
    <property type="project" value="TreeGrafter"/>
</dbReference>
<keyword evidence="6 11" id="KW-1133">Transmembrane helix</keyword>
<evidence type="ECO:0000256" key="1">
    <source>
        <dbReference type="ARBA" id="ARBA00004141"/>
    </source>
</evidence>
<comment type="pathway">
    <text evidence="2">Lipid metabolism; phospholipid metabolism.</text>
</comment>
<evidence type="ECO:0000313" key="13">
    <source>
        <dbReference type="Proteomes" id="UP000019118"/>
    </source>
</evidence>
<keyword evidence="7 11" id="KW-0472">Membrane</keyword>
<keyword evidence="5 11" id="KW-0812">Transmembrane</keyword>
<evidence type="ECO:0000256" key="2">
    <source>
        <dbReference type="ARBA" id="ARBA00005074"/>
    </source>
</evidence>
<evidence type="ECO:0000256" key="8">
    <source>
        <dbReference type="ARBA" id="ARBA00023315"/>
    </source>
</evidence>
<evidence type="ECO:0000256" key="9">
    <source>
        <dbReference type="ARBA" id="ARBA00025707"/>
    </source>
</evidence>
<proteinExistence type="inferred from homology"/>
<dbReference type="PANTHER" id="PTHR13906">
    <property type="entry name" value="PORCUPINE"/>
    <property type="match status" value="1"/>
</dbReference>
<evidence type="ECO:0000256" key="11">
    <source>
        <dbReference type="SAM" id="Phobius"/>
    </source>
</evidence>
<evidence type="ECO:0000256" key="4">
    <source>
        <dbReference type="ARBA" id="ARBA00022679"/>
    </source>
</evidence>
<evidence type="ECO:0000256" key="3">
    <source>
        <dbReference type="ARBA" id="ARBA00010323"/>
    </source>
</evidence>
<feature type="transmembrane region" description="Helical" evidence="11">
    <location>
        <begin position="437"/>
        <end position="456"/>
    </location>
</feature>
<evidence type="ECO:0000256" key="10">
    <source>
        <dbReference type="ARBA" id="ARBA00093678"/>
    </source>
</evidence>
<feature type="transmembrane region" description="Helical" evidence="11">
    <location>
        <begin position="370"/>
        <end position="392"/>
    </location>
</feature>
<evidence type="ECO:0000256" key="5">
    <source>
        <dbReference type="ARBA" id="ARBA00022692"/>
    </source>
</evidence>
<dbReference type="Pfam" id="PF03062">
    <property type="entry name" value="MBOAT"/>
    <property type="match status" value="1"/>
</dbReference>
<dbReference type="GO" id="GO:0030258">
    <property type="term" value="P:lipid modification"/>
    <property type="evidence" value="ECO:0007669"/>
    <property type="project" value="TreeGrafter"/>
</dbReference>
<feature type="transmembrane region" description="Helical" evidence="11">
    <location>
        <begin position="74"/>
        <end position="94"/>
    </location>
</feature>
<feature type="transmembrane region" description="Helical" evidence="11">
    <location>
        <begin position="157"/>
        <end position="175"/>
    </location>
</feature>
<dbReference type="Proteomes" id="UP000019118">
    <property type="component" value="Unassembled WGS sequence"/>
</dbReference>
<dbReference type="GO" id="GO:0006661">
    <property type="term" value="P:phosphatidylinositol biosynthetic process"/>
    <property type="evidence" value="ECO:0007669"/>
    <property type="project" value="TreeGrafter"/>
</dbReference>
<feature type="transmembrane region" description="Helical" evidence="11">
    <location>
        <begin position="35"/>
        <end position="68"/>
    </location>
</feature>
<keyword evidence="8" id="KW-0012">Acyltransferase</keyword>